<dbReference type="Proteomes" id="UP000046392">
    <property type="component" value="Unplaced"/>
</dbReference>
<keyword evidence="2" id="KW-0548">Nucleotidyltransferase</keyword>
<dbReference type="InterPro" id="IPR041577">
    <property type="entry name" value="RT_RNaseH_2"/>
</dbReference>
<keyword evidence="4" id="KW-0255">Endonuclease</keyword>
<dbReference type="Gene3D" id="4.10.60.10">
    <property type="entry name" value="Zinc finger, CCHC-type"/>
    <property type="match status" value="1"/>
</dbReference>
<dbReference type="InterPro" id="IPR050951">
    <property type="entry name" value="Retrovirus_Pol_polyprotein"/>
</dbReference>
<dbReference type="PANTHER" id="PTHR37984:SF5">
    <property type="entry name" value="PROTEIN NYNRIN-LIKE"/>
    <property type="match status" value="1"/>
</dbReference>
<keyword evidence="3" id="KW-0540">Nuclease</keyword>
<evidence type="ECO:0000256" key="4">
    <source>
        <dbReference type="ARBA" id="ARBA00022759"/>
    </source>
</evidence>
<feature type="domain" description="Integrase catalytic" evidence="7">
    <location>
        <begin position="1086"/>
        <end position="1248"/>
    </location>
</feature>
<dbReference type="Gene3D" id="1.10.340.70">
    <property type="match status" value="1"/>
</dbReference>
<protein>
    <submittedName>
        <fullName evidence="9">Reverse transcriptase domain-containing protein</fullName>
    </submittedName>
</protein>
<dbReference type="CDD" id="cd01647">
    <property type="entry name" value="RT_LTR"/>
    <property type="match status" value="1"/>
</dbReference>
<dbReference type="InterPro" id="IPR001584">
    <property type="entry name" value="Integrase_cat-core"/>
</dbReference>
<dbReference type="GO" id="GO:0004519">
    <property type="term" value="F:endonuclease activity"/>
    <property type="evidence" value="ECO:0007669"/>
    <property type="project" value="UniProtKB-KW"/>
</dbReference>
<feature type="domain" description="Reverse transcriptase" evidence="6">
    <location>
        <begin position="559"/>
        <end position="738"/>
    </location>
</feature>
<organism evidence="8 9">
    <name type="scientific">Strongyloides papillosus</name>
    <name type="common">Intestinal threadworm</name>
    <dbReference type="NCBI Taxonomy" id="174720"/>
    <lineage>
        <taxon>Eukaryota</taxon>
        <taxon>Metazoa</taxon>
        <taxon>Ecdysozoa</taxon>
        <taxon>Nematoda</taxon>
        <taxon>Chromadorea</taxon>
        <taxon>Rhabditida</taxon>
        <taxon>Tylenchina</taxon>
        <taxon>Panagrolaimomorpha</taxon>
        <taxon>Strongyloidoidea</taxon>
        <taxon>Strongyloididae</taxon>
        <taxon>Strongyloides</taxon>
    </lineage>
</organism>
<dbReference type="InterPro" id="IPR021109">
    <property type="entry name" value="Peptidase_aspartic_dom_sf"/>
</dbReference>
<keyword evidence="4" id="KW-0378">Hydrolase</keyword>
<dbReference type="InterPro" id="IPR043502">
    <property type="entry name" value="DNA/RNA_pol_sf"/>
</dbReference>
<dbReference type="GO" id="GO:0042575">
    <property type="term" value="C:DNA polymerase complex"/>
    <property type="evidence" value="ECO:0007669"/>
    <property type="project" value="UniProtKB-ARBA"/>
</dbReference>
<keyword evidence="5" id="KW-0511">Multifunctional enzyme</keyword>
<evidence type="ECO:0000256" key="3">
    <source>
        <dbReference type="ARBA" id="ARBA00022722"/>
    </source>
</evidence>
<dbReference type="GO" id="GO:0015074">
    <property type="term" value="P:DNA integration"/>
    <property type="evidence" value="ECO:0007669"/>
    <property type="project" value="InterPro"/>
</dbReference>
<reference evidence="9" key="1">
    <citation type="submission" date="2017-02" db="UniProtKB">
        <authorList>
            <consortium name="WormBaseParasite"/>
        </authorList>
    </citation>
    <scope>IDENTIFICATION</scope>
</reference>
<evidence type="ECO:0000259" key="7">
    <source>
        <dbReference type="PROSITE" id="PS50994"/>
    </source>
</evidence>
<dbReference type="SUPFAM" id="SSF56672">
    <property type="entry name" value="DNA/RNA polymerases"/>
    <property type="match status" value="1"/>
</dbReference>
<name>A0A0N5BCE0_STREA</name>
<dbReference type="Gene3D" id="3.30.70.270">
    <property type="match status" value="2"/>
</dbReference>
<dbReference type="GO" id="GO:0003964">
    <property type="term" value="F:RNA-directed DNA polymerase activity"/>
    <property type="evidence" value="ECO:0007669"/>
    <property type="project" value="UniProtKB-EC"/>
</dbReference>
<dbReference type="Pfam" id="PF00078">
    <property type="entry name" value="RVT_1"/>
    <property type="match status" value="1"/>
</dbReference>
<dbReference type="WBParaSite" id="SPAL_0000368900.1">
    <property type="protein sequence ID" value="SPAL_0000368900.1"/>
    <property type="gene ID" value="SPAL_0000368900"/>
</dbReference>
<sequence length="1367" mass="156283">MEAFKKSLSSESEKNNFASFVACVESLLQQEEDKLSEEQFKKFEESLVNYYKSHSGLDCTKPAVISTISKYLSSVLEQIKVKKPKEEEDSKIQRTSMKLNLAALQNIESFDGEGSFPDFKSCFETSLLLIGLQEDGTILTLSDELKASMLYIKLSEEVRQNINHLNNDDIKNYKKLVDVLEEIYPSKQLTQVQLRQKLNSLKRSDFKSVKEFCEAIEKLCKKIYAKCSKEERQKLTIVEMCGKFDNTIHTAVENNAISQVDQAIEFIVSRTQRIEKNQHQKFSNNSTNKNTTYVTDKECNYCKVKGHLKRDCEKLRLRKEKDVKITTKTETITALRENDEINKCTVAGEFEKAISGRVFVDSGASVSLISRSLANKVIQKGAFSCPNEICDISWGMGSNSKLNTYGSVITTVKFKREIHNLKFFLTDDKVLVKGMNCDVLLGADQQKRIGEVGINFNERICTLGKEKVSMLDYSGLKVISTIQKTLQFEDDETVEEEKKVKDSLMEKFPTLKDEEALGCCKYFCPDPEVIPHDGPPKFRRITVSQVQQNLLNEYTDKLISQGVLVPSSTSYVSSPMTIPKPNSNDYRTVTDLREINKLIRPHRYPSPTYIEITKSLVTSSLFSKIDLSNAFHQIPISKNFGKFLGVKTYKGLYEYARMPQGYKNASSVFQMILDRIVGKFEGVVIYIDDILLFTQNDISAHVQLIINVIEALVSHGLVIRLSKCQFCRTKVSYLGFVIGPSGTSINILATEPLRNRKFPRSKKELRSFLFAMNTYNRFIKNFALIAKPLTNMLSSKNKLVQGPKEVEAFEKLKECLLNCKTLCHPESGKDFYIESDASMEGVGAQLYQLSNNNEKNPIAFMSRKLSAKSKVLPPGYLELRGLITAVRSFEIYIQSEHTYALTDHKPLVSLMSTTQNPILLRWIQEIASFNVTVKYIEGDKNNFADYLSRSSPNTQQFDVLDVYAAHPNRINAILESMEDIPEDLLKELQKISTEIKIENGDIYMKRVNGIKHRWVRYVPPEKEVETAVRFHEIGHWHPDKGIKTMRLQVYFPCMLTALKNAYKECLACAKRNRKPEKKTEVVIVSTASYPFQQLAIDISGPFTRTDDGNLFLLNSICVFSRFLVSVPIADTKAKTIIDVLRKRIFSIFNTPESIRVDNAHYFDCEEFTFAMSTEDVTINFSTPYYSKSNCLVERSFATTQNLVSKLLLSIDKSTTIWDQVVDYVVRYYNASVHETLNESPYFIVFLRDPHHLGWIETTDVKSYGEYIDKGLELMKTAYEIVNQHRLRVRMKSKIEEDMKRNPPQLIKAGDPILVQLPTPNKFEGLYKGPFICKKVENNIVHYSRGTRRNQTFKAHVTKVKKFEGTSE</sequence>
<dbReference type="GO" id="GO:0003676">
    <property type="term" value="F:nucleic acid binding"/>
    <property type="evidence" value="ECO:0007669"/>
    <property type="project" value="InterPro"/>
</dbReference>
<accession>A0A0N5BCE0</accession>
<dbReference type="Gene3D" id="3.10.10.10">
    <property type="entry name" value="HIV Type 1 Reverse Transcriptase, subunit A, domain 1"/>
    <property type="match status" value="1"/>
</dbReference>
<dbReference type="Gene3D" id="3.30.420.10">
    <property type="entry name" value="Ribonuclease H-like superfamily/Ribonuclease H"/>
    <property type="match status" value="1"/>
</dbReference>
<dbReference type="PROSITE" id="PS50994">
    <property type="entry name" value="INTEGRASE"/>
    <property type="match status" value="1"/>
</dbReference>
<evidence type="ECO:0000256" key="5">
    <source>
        <dbReference type="ARBA" id="ARBA00023268"/>
    </source>
</evidence>
<dbReference type="STRING" id="174720.A0A0N5BCE0"/>
<keyword evidence="8" id="KW-1185">Reference proteome</keyword>
<proteinExistence type="predicted"/>
<dbReference type="CDD" id="cd09274">
    <property type="entry name" value="RNase_HI_RT_Ty3"/>
    <property type="match status" value="1"/>
</dbReference>
<evidence type="ECO:0000256" key="1">
    <source>
        <dbReference type="ARBA" id="ARBA00022679"/>
    </source>
</evidence>
<dbReference type="InterPro" id="IPR043128">
    <property type="entry name" value="Rev_trsase/Diguanyl_cyclase"/>
</dbReference>
<dbReference type="PANTHER" id="PTHR37984">
    <property type="entry name" value="PROTEIN CBG26694"/>
    <property type="match status" value="1"/>
</dbReference>
<evidence type="ECO:0000259" key="6">
    <source>
        <dbReference type="PROSITE" id="PS50878"/>
    </source>
</evidence>
<dbReference type="InterPro" id="IPR012337">
    <property type="entry name" value="RNaseH-like_sf"/>
</dbReference>
<keyword evidence="1" id="KW-0808">Transferase</keyword>
<dbReference type="SUPFAM" id="SSF53098">
    <property type="entry name" value="Ribonuclease H-like"/>
    <property type="match status" value="1"/>
</dbReference>
<dbReference type="PROSITE" id="PS50878">
    <property type="entry name" value="RT_POL"/>
    <property type="match status" value="1"/>
</dbReference>
<dbReference type="InterPro" id="IPR036397">
    <property type="entry name" value="RNaseH_sf"/>
</dbReference>
<dbReference type="InterPro" id="IPR000477">
    <property type="entry name" value="RT_dom"/>
</dbReference>
<dbReference type="Gene3D" id="2.40.70.10">
    <property type="entry name" value="Acid Proteases"/>
    <property type="match status" value="1"/>
</dbReference>
<evidence type="ECO:0000256" key="2">
    <source>
        <dbReference type="ARBA" id="ARBA00022695"/>
    </source>
</evidence>
<evidence type="ECO:0000313" key="8">
    <source>
        <dbReference type="Proteomes" id="UP000046392"/>
    </source>
</evidence>
<evidence type="ECO:0000313" key="9">
    <source>
        <dbReference type="WBParaSite" id="SPAL_0000368900.1"/>
    </source>
</evidence>
<dbReference type="Pfam" id="PF17919">
    <property type="entry name" value="RT_RNaseH_2"/>
    <property type="match status" value="1"/>
</dbReference>